<dbReference type="InterPro" id="IPR006785">
    <property type="entry name" value="Pex14_N"/>
</dbReference>
<dbReference type="GO" id="GO:0005778">
    <property type="term" value="C:peroxisomal membrane"/>
    <property type="evidence" value="ECO:0007669"/>
    <property type="project" value="UniProtKB-SubCell"/>
</dbReference>
<dbReference type="EMBL" id="MU842822">
    <property type="protein sequence ID" value="KAK2033398.1"/>
    <property type="molecule type" value="Genomic_DNA"/>
</dbReference>
<feature type="region of interest" description="Disordered" evidence="8">
    <location>
        <begin position="1"/>
        <end position="145"/>
    </location>
</feature>
<gene>
    <name evidence="10" type="ORF">LX32DRAFT_553758</name>
</gene>
<comment type="similarity">
    <text evidence="1 7">Belongs to the peroxin-14 family.</text>
</comment>
<dbReference type="Pfam" id="PF04695">
    <property type="entry name" value="Pex14_N"/>
    <property type="match status" value="1"/>
</dbReference>
<dbReference type="GO" id="GO:0016560">
    <property type="term" value="P:protein import into peroxisome matrix, docking"/>
    <property type="evidence" value="ECO:0007669"/>
    <property type="project" value="UniProtKB-UniRule"/>
</dbReference>
<evidence type="ECO:0000256" key="8">
    <source>
        <dbReference type="SAM" id="MobiDB-lite"/>
    </source>
</evidence>
<evidence type="ECO:0000256" key="3">
    <source>
        <dbReference type="ARBA" id="ARBA00023140"/>
    </source>
</evidence>
<organism evidence="10 11">
    <name type="scientific">Colletotrichum zoysiae</name>
    <dbReference type="NCBI Taxonomy" id="1216348"/>
    <lineage>
        <taxon>Eukaryota</taxon>
        <taxon>Fungi</taxon>
        <taxon>Dikarya</taxon>
        <taxon>Ascomycota</taxon>
        <taxon>Pezizomycotina</taxon>
        <taxon>Sordariomycetes</taxon>
        <taxon>Hypocreomycetidae</taxon>
        <taxon>Glomerellales</taxon>
        <taxon>Glomerellaceae</taxon>
        <taxon>Colletotrichum</taxon>
        <taxon>Colletotrichum graminicola species complex</taxon>
    </lineage>
</organism>
<name>A0AAD9HQU6_9PEZI</name>
<dbReference type="PANTHER" id="PTHR23058:SF5">
    <property type="entry name" value="PEROXISOMAL MEMBRANE PROTEIN PEX14"/>
    <property type="match status" value="1"/>
</dbReference>
<keyword evidence="11" id="KW-1185">Reference proteome</keyword>
<dbReference type="GO" id="GO:0005102">
    <property type="term" value="F:signaling receptor binding"/>
    <property type="evidence" value="ECO:0007669"/>
    <property type="project" value="TreeGrafter"/>
</dbReference>
<dbReference type="InterPro" id="IPR025655">
    <property type="entry name" value="PEX14"/>
</dbReference>
<reference evidence="10" key="1">
    <citation type="submission" date="2021-06" db="EMBL/GenBank/DDBJ databases">
        <title>Comparative genomics, transcriptomics and evolutionary studies reveal genomic signatures of adaptation to plant cell wall in hemibiotrophic fungi.</title>
        <authorList>
            <consortium name="DOE Joint Genome Institute"/>
            <person name="Baroncelli R."/>
            <person name="Diaz J.F."/>
            <person name="Benocci T."/>
            <person name="Peng M."/>
            <person name="Battaglia E."/>
            <person name="Haridas S."/>
            <person name="Andreopoulos W."/>
            <person name="Labutti K."/>
            <person name="Pangilinan J."/>
            <person name="Floch G.L."/>
            <person name="Makela M.R."/>
            <person name="Henrissat B."/>
            <person name="Grigoriev I.V."/>
            <person name="Crouch J.A."/>
            <person name="De Vries R.P."/>
            <person name="Sukno S.A."/>
            <person name="Thon M.R."/>
        </authorList>
    </citation>
    <scope>NUCLEOTIDE SEQUENCE</scope>
    <source>
        <strain evidence="10">MAFF235873</strain>
    </source>
</reference>
<feature type="domain" description="Peroxisome membrane anchor protein Pex14p N-terminal" evidence="9">
    <location>
        <begin position="48"/>
        <end position="90"/>
    </location>
</feature>
<sequence>MSDSNNKNNNKSTSGIPEWQRNQKTDAELEPQPQQPSQDAVPNEPMGEDSIEIARKFLQDEEIKDAPREEKEAFLKTKGISSEDIEQLLGGSAHAPAQDTTHTPTEQASASSTQQVAATTPEPQGTPTPPPNNEVTIPRQTDQPPVVTYPEFLTKSTRPPPLVTANGILNTLYAFAGLSTLLYGTSKYLVAPMIENLTEARCDLHDTTSKNLAKIIEKLESTVSEIPAAKATAGNGEAYKDDASSSSADDPTEMFHRDIGTQTSVPPTPRFGESGFGRTGTVAGHRSGSASDWQADKLARLKSSADLLKTTVVSDAEDLADLKSRMDVLKDDLVQLAYPSPQDYSSYSLYGGPRKNEPEDEIKKARDNIRRVKGVLLSTRNFPASPR</sequence>
<keyword evidence="7" id="KW-0472">Membrane</keyword>
<dbReference type="Proteomes" id="UP001232148">
    <property type="component" value="Unassembled WGS sequence"/>
</dbReference>
<feature type="compositionally biased region" description="Polar residues" evidence="8">
    <location>
        <begin position="133"/>
        <end position="143"/>
    </location>
</feature>
<feature type="compositionally biased region" description="Basic and acidic residues" evidence="8">
    <location>
        <begin position="354"/>
        <end position="364"/>
    </location>
</feature>
<evidence type="ECO:0000256" key="4">
    <source>
        <dbReference type="ARBA" id="ARBA00029502"/>
    </source>
</evidence>
<keyword evidence="7" id="KW-0653">Protein transport</keyword>
<evidence type="ECO:0000256" key="1">
    <source>
        <dbReference type="ARBA" id="ARBA00005443"/>
    </source>
</evidence>
<evidence type="ECO:0000259" key="9">
    <source>
        <dbReference type="Pfam" id="PF04695"/>
    </source>
</evidence>
<dbReference type="GO" id="GO:1990429">
    <property type="term" value="C:peroxisomal importomer complex"/>
    <property type="evidence" value="ECO:0007669"/>
    <property type="project" value="TreeGrafter"/>
</dbReference>
<protein>
    <recommendedName>
        <fullName evidence="4 7">Peroxisomal membrane protein PEX14</fullName>
    </recommendedName>
    <alternativeName>
        <fullName evidence="5 7">Peroxin-14</fullName>
    </alternativeName>
</protein>
<dbReference type="AlphaFoldDB" id="A0AAD9HQU6"/>
<comment type="subcellular location">
    <subcellularLocation>
        <location evidence="6 7">Peroxisome membrane</location>
    </subcellularLocation>
</comment>
<evidence type="ECO:0000256" key="2">
    <source>
        <dbReference type="ARBA" id="ARBA00023010"/>
    </source>
</evidence>
<evidence type="ECO:0000313" key="11">
    <source>
        <dbReference type="Proteomes" id="UP001232148"/>
    </source>
</evidence>
<keyword evidence="7" id="KW-0813">Transport</keyword>
<evidence type="ECO:0000256" key="6">
    <source>
        <dbReference type="ARBA" id="ARBA00046271"/>
    </source>
</evidence>
<feature type="region of interest" description="Disordered" evidence="8">
    <location>
        <begin position="234"/>
        <end position="274"/>
    </location>
</feature>
<keyword evidence="2" id="KW-0811">Translocation</keyword>
<dbReference type="InterPro" id="IPR036388">
    <property type="entry name" value="WH-like_DNA-bd_sf"/>
</dbReference>
<feature type="compositionally biased region" description="Basic and acidic residues" evidence="8">
    <location>
        <begin position="52"/>
        <end position="75"/>
    </location>
</feature>
<evidence type="ECO:0000256" key="7">
    <source>
        <dbReference type="RuleBase" id="RU367032"/>
    </source>
</evidence>
<comment type="caution">
    <text evidence="10">The sequence shown here is derived from an EMBL/GenBank/DDBJ whole genome shotgun (WGS) entry which is preliminary data.</text>
</comment>
<evidence type="ECO:0000256" key="5">
    <source>
        <dbReference type="ARBA" id="ARBA00029691"/>
    </source>
</evidence>
<accession>A0AAD9HQU6</accession>
<dbReference type="Gene3D" id="1.10.10.10">
    <property type="entry name" value="Winged helix-like DNA-binding domain superfamily/Winged helix DNA-binding domain"/>
    <property type="match status" value="1"/>
</dbReference>
<feature type="compositionally biased region" description="Low complexity" evidence="8">
    <location>
        <begin position="107"/>
        <end position="123"/>
    </location>
</feature>
<proteinExistence type="inferred from homology"/>
<keyword evidence="3 7" id="KW-0576">Peroxisome</keyword>
<feature type="region of interest" description="Disordered" evidence="8">
    <location>
        <begin position="345"/>
        <end position="364"/>
    </location>
</feature>
<dbReference type="PANTHER" id="PTHR23058">
    <property type="entry name" value="PEROXISOMAL MEMBRANE PROTEIN PEX14"/>
    <property type="match status" value="1"/>
</dbReference>
<feature type="compositionally biased region" description="Low complexity" evidence="8">
    <location>
        <begin position="1"/>
        <end position="12"/>
    </location>
</feature>
<evidence type="ECO:0000313" key="10">
    <source>
        <dbReference type="EMBL" id="KAK2033398.1"/>
    </source>
</evidence>
<comment type="function">
    <text evidence="7">Component of the PEX13-PEX14 docking complex, a translocon channel that specifically mediates the import of peroxisomal cargo proteins bound to PEX5 receptor. The PEX13-PEX14 docking complex forms a large import pore which can be opened to a diameter of about 9 nm. Mechanistically, PEX5 receptor along with cargo proteins associates with the PEX14 subunit of the PEX13-PEX14 docking complex in the cytosol, leading to the insertion of the receptor into the organelle membrane with the concomitant translocation of the cargo into the peroxisome matrix.</text>
</comment>